<feature type="non-terminal residue" evidence="2">
    <location>
        <position position="1"/>
    </location>
</feature>
<proteinExistence type="predicted"/>
<accession>A0ABN9RN11</accession>
<dbReference type="Proteomes" id="UP001189429">
    <property type="component" value="Unassembled WGS sequence"/>
</dbReference>
<name>A0ABN9RN11_9DINO</name>
<feature type="compositionally biased region" description="Polar residues" evidence="1">
    <location>
        <begin position="45"/>
        <end position="55"/>
    </location>
</feature>
<organism evidence="2 3">
    <name type="scientific">Prorocentrum cordatum</name>
    <dbReference type="NCBI Taxonomy" id="2364126"/>
    <lineage>
        <taxon>Eukaryota</taxon>
        <taxon>Sar</taxon>
        <taxon>Alveolata</taxon>
        <taxon>Dinophyceae</taxon>
        <taxon>Prorocentrales</taxon>
        <taxon>Prorocentraceae</taxon>
        <taxon>Prorocentrum</taxon>
    </lineage>
</organism>
<dbReference type="EMBL" id="CAUYUJ010007093">
    <property type="protein sequence ID" value="CAK0819543.1"/>
    <property type="molecule type" value="Genomic_DNA"/>
</dbReference>
<reference evidence="2" key="1">
    <citation type="submission" date="2023-10" db="EMBL/GenBank/DDBJ databases">
        <authorList>
            <person name="Chen Y."/>
            <person name="Shah S."/>
            <person name="Dougan E. K."/>
            <person name="Thang M."/>
            <person name="Chan C."/>
        </authorList>
    </citation>
    <scope>NUCLEOTIDE SEQUENCE [LARGE SCALE GENOMIC DNA]</scope>
</reference>
<sequence>RQQRAQDRLLLRLRAAAERLAAHHSAQPAMARDGKGRGGTALAGENSTGTPSHLL</sequence>
<gene>
    <name evidence="2" type="ORF">PCOR1329_LOCUS21509</name>
</gene>
<comment type="caution">
    <text evidence="2">The sequence shown here is derived from an EMBL/GenBank/DDBJ whole genome shotgun (WGS) entry which is preliminary data.</text>
</comment>
<protein>
    <submittedName>
        <fullName evidence="2">Uncharacterized protein</fullName>
    </submittedName>
</protein>
<keyword evidence="3" id="KW-1185">Reference proteome</keyword>
<feature type="region of interest" description="Disordered" evidence="1">
    <location>
        <begin position="21"/>
        <end position="55"/>
    </location>
</feature>
<evidence type="ECO:0000313" key="3">
    <source>
        <dbReference type="Proteomes" id="UP001189429"/>
    </source>
</evidence>
<evidence type="ECO:0000313" key="2">
    <source>
        <dbReference type="EMBL" id="CAK0819543.1"/>
    </source>
</evidence>
<feature type="non-terminal residue" evidence="2">
    <location>
        <position position="55"/>
    </location>
</feature>
<evidence type="ECO:0000256" key="1">
    <source>
        <dbReference type="SAM" id="MobiDB-lite"/>
    </source>
</evidence>